<evidence type="ECO:0000313" key="3">
    <source>
        <dbReference type="EMBL" id="TFY53768.1"/>
    </source>
</evidence>
<evidence type="ECO:0000259" key="2">
    <source>
        <dbReference type="Pfam" id="PF20149"/>
    </source>
</evidence>
<accession>A0A4Y9XVI2</accession>
<name>A0A4Y9XVI2_9APHY</name>
<dbReference type="EMBL" id="SEKV01000779">
    <property type="protein sequence ID" value="TFY53768.1"/>
    <property type="molecule type" value="Genomic_DNA"/>
</dbReference>
<evidence type="ECO:0000313" key="4">
    <source>
        <dbReference type="Proteomes" id="UP000298390"/>
    </source>
</evidence>
<dbReference type="Pfam" id="PF20149">
    <property type="entry name" value="DUF6532"/>
    <property type="match status" value="1"/>
</dbReference>
<feature type="region of interest" description="Disordered" evidence="1">
    <location>
        <begin position="16"/>
        <end position="48"/>
    </location>
</feature>
<proteinExistence type="predicted"/>
<organism evidence="3 4">
    <name type="scientific">Rhodofomes roseus</name>
    <dbReference type="NCBI Taxonomy" id="34475"/>
    <lineage>
        <taxon>Eukaryota</taxon>
        <taxon>Fungi</taxon>
        <taxon>Dikarya</taxon>
        <taxon>Basidiomycota</taxon>
        <taxon>Agaricomycotina</taxon>
        <taxon>Agaricomycetes</taxon>
        <taxon>Polyporales</taxon>
        <taxon>Rhodofomes</taxon>
    </lineage>
</organism>
<protein>
    <recommendedName>
        <fullName evidence="2">DUF6532 domain-containing protein</fullName>
    </recommendedName>
</protein>
<evidence type="ECO:0000256" key="1">
    <source>
        <dbReference type="SAM" id="MobiDB-lite"/>
    </source>
</evidence>
<reference evidence="3 4" key="1">
    <citation type="submission" date="2019-01" db="EMBL/GenBank/DDBJ databases">
        <title>Genome sequencing of the rare red list fungi Fomitopsis rosea.</title>
        <authorList>
            <person name="Buettner E."/>
            <person name="Kellner H."/>
        </authorList>
    </citation>
    <scope>NUCLEOTIDE SEQUENCE [LARGE SCALE GENOMIC DNA]</scope>
    <source>
        <strain evidence="3 4">DSM 105464</strain>
    </source>
</reference>
<sequence>MELKTVLVANRRPLMTNSLLGPRPREDDSEDERATSIGQKRARKRDRTRRKVTDLDADRQKVVQLAYSHFKLIFITKDPWVPWSKADEYAIDAYEVACEELQYDPDELPPDDVALGLIKDRLGQLRCTMKTAARDCVPSQYGFKTGHPTEDTVNYNRELVQHLLSGADRPFSHIDPTNPTSICRNPIFADILTKTCGWFADKKGDGYQYSEYIVPGRPMQVLMAQLLVTVECAIDEWKTGTHKKVEFKETVYAEKYRAHLGWLVEWEKFTKSRSCADMQMQEDLLRELRGRASGDNDEATASRESEHVVYNFARFEDYTAAY</sequence>
<dbReference type="AlphaFoldDB" id="A0A4Y9XVI2"/>
<dbReference type="InterPro" id="IPR045341">
    <property type="entry name" value="DUF6532"/>
</dbReference>
<feature type="domain" description="DUF6532" evidence="2">
    <location>
        <begin position="66"/>
        <end position="266"/>
    </location>
</feature>
<dbReference type="STRING" id="34475.A0A4Y9XVI2"/>
<gene>
    <name evidence="3" type="ORF">EVJ58_g9267</name>
</gene>
<comment type="caution">
    <text evidence="3">The sequence shown here is derived from an EMBL/GenBank/DDBJ whole genome shotgun (WGS) entry which is preliminary data.</text>
</comment>
<dbReference type="Proteomes" id="UP000298390">
    <property type="component" value="Unassembled WGS sequence"/>
</dbReference>